<protein>
    <recommendedName>
        <fullName evidence="12">H/ACA ribonucleoprotein complex subunit GAR1</fullName>
    </recommendedName>
    <alternativeName>
        <fullName evidence="16">H/ACA ribonucleoprotein complex subunit gar1</fullName>
    </alternativeName>
    <alternativeName>
        <fullName evidence="13">snoRNP protein GAR1</fullName>
    </alternativeName>
</protein>
<feature type="region of interest" description="Disordered" evidence="17">
    <location>
        <begin position="121"/>
        <end position="200"/>
    </location>
</feature>
<dbReference type="SUPFAM" id="SSF103473">
    <property type="entry name" value="MFS general substrate transporter"/>
    <property type="match status" value="2"/>
</dbReference>
<keyword evidence="9" id="KW-0539">Nucleus</keyword>
<keyword evidence="8 18" id="KW-0472">Membrane</keyword>
<evidence type="ECO:0000259" key="19">
    <source>
        <dbReference type="PROSITE" id="PS50850"/>
    </source>
</evidence>
<keyword evidence="4" id="KW-0698">rRNA processing</keyword>
<evidence type="ECO:0000256" key="18">
    <source>
        <dbReference type="SAM" id="Phobius"/>
    </source>
</evidence>
<feature type="domain" description="Major facilitator superfamily (MFS) profile" evidence="19">
    <location>
        <begin position="197"/>
        <end position="590"/>
    </location>
</feature>
<dbReference type="EMBL" id="JAATWM020000031">
    <property type="protein sequence ID" value="KAF9873611.1"/>
    <property type="molecule type" value="Genomic_DNA"/>
</dbReference>
<dbReference type="SUPFAM" id="SSF50447">
    <property type="entry name" value="Translation proteins"/>
    <property type="match status" value="1"/>
</dbReference>
<evidence type="ECO:0000313" key="21">
    <source>
        <dbReference type="Proteomes" id="UP000781932"/>
    </source>
</evidence>
<feature type="transmembrane region" description="Helical" evidence="18">
    <location>
        <begin position="537"/>
        <end position="557"/>
    </location>
</feature>
<dbReference type="PROSITE" id="PS50850">
    <property type="entry name" value="MFS"/>
    <property type="match status" value="1"/>
</dbReference>
<comment type="subunit">
    <text evidence="15">Component of the small nucleolar ribonucleoprotein particles containing H/ACA-type snoRNAs (H/ACA snoRNPs).</text>
</comment>
<gene>
    <name evidence="20" type="ORF">CkaCkLH20_09070</name>
</gene>
<dbReference type="Pfam" id="PF04410">
    <property type="entry name" value="Gar1"/>
    <property type="match status" value="1"/>
</dbReference>
<proteinExistence type="inferred from homology"/>
<dbReference type="GO" id="GO:0022857">
    <property type="term" value="F:transmembrane transporter activity"/>
    <property type="evidence" value="ECO:0007669"/>
    <property type="project" value="InterPro"/>
</dbReference>
<dbReference type="Gene3D" id="2.40.10.230">
    <property type="entry name" value="Probable tRNA pseudouridine synthase domain"/>
    <property type="match status" value="1"/>
</dbReference>
<dbReference type="PANTHER" id="PTHR42718:SF1">
    <property type="entry name" value="LOW AFFINITY AMMONIUM TRANSPORTER"/>
    <property type="match status" value="1"/>
</dbReference>
<feature type="transmembrane region" description="Helical" evidence="18">
    <location>
        <begin position="438"/>
        <end position="455"/>
    </location>
</feature>
<dbReference type="InterPro" id="IPR038664">
    <property type="entry name" value="Gar1/Naf1_Cbf5-bd_sf"/>
</dbReference>
<evidence type="ECO:0000256" key="11">
    <source>
        <dbReference type="ARBA" id="ARBA00038293"/>
    </source>
</evidence>
<evidence type="ECO:0000256" key="4">
    <source>
        <dbReference type="ARBA" id="ARBA00022552"/>
    </source>
</evidence>
<keyword evidence="3" id="KW-0690">Ribosome biogenesis</keyword>
<dbReference type="GeneID" id="62164859"/>
<evidence type="ECO:0000256" key="5">
    <source>
        <dbReference type="ARBA" id="ARBA00022692"/>
    </source>
</evidence>
<evidence type="ECO:0000256" key="2">
    <source>
        <dbReference type="ARBA" id="ARBA00004604"/>
    </source>
</evidence>
<evidence type="ECO:0000256" key="15">
    <source>
        <dbReference type="ARBA" id="ARBA00062786"/>
    </source>
</evidence>
<evidence type="ECO:0000256" key="13">
    <source>
        <dbReference type="ARBA" id="ARBA00042224"/>
    </source>
</evidence>
<evidence type="ECO:0000256" key="10">
    <source>
        <dbReference type="ARBA" id="ARBA00023274"/>
    </source>
</evidence>
<comment type="function">
    <text evidence="14">Non-catalytic component of the H/ACA small nucleolar ribonucleoprotein (H/ACA snoRNP), which catalyzes pseudouridylation of rRNA and is required for ribosome biogenesis. This involves the isomerization of uridine such that the ribose is subsequently attached to C5, instead of the normal N1. Pseudouridine ('psi') residues may serve to stabilize the conformation of rRNAs. The H/ACA snoRNP complex also mediates pseudouridylation of other types of RNAs. The H/ACA snoRNP complex mediates pseudouridylation at position 93 in U2 snRNA.</text>
</comment>
<dbReference type="GO" id="GO:0005730">
    <property type="term" value="C:nucleolus"/>
    <property type="evidence" value="ECO:0007669"/>
    <property type="project" value="UniProtKB-SubCell"/>
</dbReference>
<dbReference type="GO" id="GO:1990904">
    <property type="term" value="C:ribonucleoprotein complex"/>
    <property type="evidence" value="ECO:0007669"/>
    <property type="project" value="UniProtKB-KW"/>
</dbReference>
<reference evidence="20" key="2">
    <citation type="submission" date="2020-11" db="EMBL/GenBank/DDBJ databases">
        <title>Whole genome sequencing of Colletotrichum sp.</title>
        <authorList>
            <person name="Li H."/>
        </authorList>
    </citation>
    <scope>NUCLEOTIDE SEQUENCE</scope>
    <source>
        <strain evidence="20">CkLH20</strain>
    </source>
</reference>
<keyword evidence="21" id="KW-1185">Reference proteome</keyword>
<evidence type="ECO:0000256" key="3">
    <source>
        <dbReference type="ARBA" id="ARBA00022517"/>
    </source>
</evidence>
<evidence type="ECO:0000256" key="16">
    <source>
        <dbReference type="ARBA" id="ARBA00067245"/>
    </source>
</evidence>
<dbReference type="Pfam" id="PF07690">
    <property type="entry name" value="MFS_1"/>
    <property type="match status" value="1"/>
</dbReference>
<evidence type="ECO:0000256" key="7">
    <source>
        <dbReference type="ARBA" id="ARBA00022989"/>
    </source>
</evidence>
<dbReference type="GO" id="GO:0003723">
    <property type="term" value="F:RNA binding"/>
    <property type="evidence" value="ECO:0007669"/>
    <property type="project" value="UniProtKB-KW"/>
</dbReference>
<dbReference type="InterPro" id="IPR011701">
    <property type="entry name" value="MFS"/>
</dbReference>
<comment type="similarity">
    <text evidence="11">Belongs to the GAR1 family.</text>
</comment>
<evidence type="ECO:0000256" key="9">
    <source>
        <dbReference type="ARBA" id="ARBA00023242"/>
    </source>
</evidence>
<dbReference type="AlphaFoldDB" id="A0A9P6I293"/>
<evidence type="ECO:0000256" key="6">
    <source>
        <dbReference type="ARBA" id="ARBA00022884"/>
    </source>
</evidence>
<dbReference type="PANTHER" id="PTHR42718">
    <property type="entry name" value="MAJOR FACILITATOR SUPERFAMILY MULTIDRUG TRANSPORTER MFSC"/>
    <property type="match status" value="1"/>
</dbReference>
<dbReference type="GO" id="GO:0016020">
    <property type="term" value="C:membrane"/>
    <property type="evidence" value="ECO:0007669"/>
    <property type="project" value="UniProtKB-SubCell"/>
</dbReference>
<reference evidence="20" key="1">
    <citation type="submission" date="2020-03" db="EMBL/GenBank/DDBJ databases">
        <authorList>
            <person name="He L."/>
        </authorList>
    </citation>
    <scope>NUCLEOTIDE SEQUENCE</scope>
    <source>
        <strain evidence="20">CkLH20</strain>
    </source>
</reference>
<feature type="transmembrane region" description="Helical" evidence="18">
    <location>
        <begin position="409"/>
        <end position="426"/>
    </location>
</feature>
<evidence type="ECO:0000256" key="1">
    <source>
        <dbReference type="ARBA" id="ARBA00004141"/>
    </source>
</evidence>
<sequence length="590" mass="61957">MSFGRGAPRGRGGGGFGGRGGGGRGGFQQRDMGPPATILEMGKFMHACEGEMVCESINPKVPHFNAQIFLENKTAVGKVDEVLGPINQVYFTIKPSEGIQATSFKEGDKFYIGSEKLLPLDKFLPKPKPPPGAPKLKRAGRGGAGGRGRGGPAFGGRGGGRGRGGPSRGGRGGSGFGGRGGGGFGGRGGTPRGGGGFGGGRGRGGFSRGRLYQVLMFAGLSQAIAPALEIADTLTDMTTGQHSWLTAAYTLPLGVLALPSARLGDIFGHKRTAIYGCLWFAVWCLLAGLSLGVQKGGYNGAVYMCICRAMQGIGPALSVPNGFSILEASFPSGQRKDTALSLYSAAAPFGFVIGAVMSSLFAVNTAWEWSFFVLSAVCVSAAGLSALVLPRRDPRKLRSGNSIWMKLDISGILLGATGLVLFSFAWNQAPEVGWRTPYTYFLLLIGILFIAAFFYNETAVTNPLLPVRMMNSSTNLVLGCIAAGWGCFIIWAFYSFQFVEILRDWDCLLASAGFVPLAIVGIAAAVLLAYLLSGVEVYWAFVGSLMAFLLASVLMATSPTSQTYWANTFVSNLLAPLGMKNTKASPVAWS</sequence>
<feature type="compositionally biased region" description="Gly residues" evidence="17">
    <location>
        <begin position="7"/>
        <end position="26"/>
    </location>
</feature>
<dbReference type="Proteomes" id="UP000781932">
    <property type="component" value="Unassembled WGS sequence"/>
</dbReference>
<evidence type="ECO:0000256" key="12">
    <source>
        <dbReference type="ARBA" id="ARBA00040068"/>
    </source>
</evidence>
<comment type="caution">
    <text evidence="20">The sequence shown here is derived from an EMBL/GenBank/DDBJ whole genome shotgun (WGS) entry which is preliminary data.</text>
</comment>
<keyword evidence="6" id="KW-0694">RNA-binding</keyword>
<evidence type="ECO:0000256" key="14">
    <source>
        <dbReference type="ARBA" id="ARBA00053712"/>
    </source>
</evidence>
<name>A0A9P6I293_9PEZI</name>
<keyword evidence="5 18" id="KW-0812">Transmembrane</keyword>
<accession>A0A9P6I293</accession>
<dbReference type="InterPro" id="IPR020846">
    <property type="entry name" value="MFS_dom"/>
</dbReference>
<feature type="transmembrane region" description="Helical" evidence="18">
    <location>
        <begin position="369"/>
        <end position="389"/>
    </location>
</feature>
<feature type="transmembrane region" description="Helical" evidence="18">
    <location>
        <begin position="273"/>
        <end position="294"/>
    </location>
</feature>
<organism evidence="20 21">
    <name type="scientific">Colletotrichum karsti</name>
    <dbReference type="NCBI Taxonomy" id="1095194"/>
    <lineage>
        <taxon>Eukaryota</taxon>
        <taxon>Fungi</taxon>
        <taxon>Dikarya</taxon>
        <taxon>Ascomycota</taxon>
        <taxon>Pezizomycotina</taxon>
        <taxon>Sordariomycetes</taxon>
        <taxon>Hypocreomycetidae</taxon>
        <taxon>Glomerellales</taxon>
        <taxon>Glomerellaceae</taxon>
        <taxon>Colletotrichum</taxon>
        <taxon>Colletotrichum boninense species complex</taxon>
    </lineage>
</organism>
<feature type="compositionally biased region" description="Gly residues" evidence="17">
    <location>
        <begin position="141"/>
        <end position="200"/>
    </location>
</feature>
<evidence type="ECO:0000313" key="20">
    <source>
        <dbReference type="EMBL" id="KAF9873611.1"/>
    </source>
</evidence>
<feature type="transmembrane region" description="Helical" evidence="18">
    <location>
        <begin position="476"/>
        <end position="496"/>
    </location>
</feature>
<keyword evidence="7 18" id="KW-1133">Transmembrane helix</keyword>
<keyword evidence="10" id="KW-0687">Ribonucleoprotein</keyword>
<dbReference type="InterPro" id="IPR036259">
    <property type="entry name" value="MFS_trans_sf"/>
</dbReference>
<dbReference type="RefSeq" id="XP_038743072.1">
    <property type="nucleotide sequence ID" value="XM_038891785.1"/>
</dbReference>
<dbReference type="GO" id="GO:0001522">
    <property type="term" value="P:pseudouridine synthesis"/>
    <property type="evidence" value="ECO:0007669"/>
    <property type="project" value="InterPro"/>
</dbReference>
<dbReference type="GO" id="GO:0006364">
    <property type="term" value="P:rRNA processing"/>
    <property type="evidence" value="ECO:0007669"/>
    <property type="project" value="UniProtKB-KW"/>
</dbReference>
<feature type="transmembrane region" description="Helical" evidence="18">
    <location>
        <begin position="508"/>
        <end position="530"/>
    </location>
</feature>
<dbReference type="OrthoDB" id="2428527at2759"/>
<dbReference type="InterPro" id="IPR009000">
    <property type="entry name" value="Transl_B-barrel_sf"/>
</dbReference>
<dbReference type="InterPro" id="IPR007504">
    <property type="entry name" value="H/ACA_rnp_Gar1/Naf1"/>
</dbReference>
<feature type="transmembrane region" description="Helical" evidence="18">
    <location>
        <begin position="340"/>
        <end position="363"/>
    </location>
</feature>
<dbReference type="Gene3D" id="1.20.1250.20">
    <property type="entry name" value="MFS general substrate transporter like domains"/>
    <property type="match status" value="1"/>
</dbReference>
<evidence type="ECO:0000256" key="8">
    <source>
        <dbReference type="ARBA" id="ARBA00023136"/>
    </source>
</evidence>
<evidence type="ECO:0000256" key="17">
    <source>
        <dbReference type="SAM" id="MobiDB-lite"/>
    </source>
</evidence>
<feature type="region of interest" description="Disordered" evidence="17">
    <location>
        <begin position="1"/>
        <end position="34"/>
    </location>
</feature>
<dbReference type="FunFam" id="2.40.10.230:FF:000001">
    <property type="entry name" value="H/ACA ribonucleoprotein complex subunit"/>
    <property type="match status" value="1"/>
</dbReference>
<comment type="subcellular location">
    <subcellularLocation>
        <location evidence="1">Membrane</location>
        <topology evidence="1">Multi-pass membrane protein</topology>
    </subcellularLocation>
    <subcellularLocation>
        <location evidence="2">Nucleus</location>
        <location evidence="2">Nucleolus</location>
    </subcellularLocation>
</comment>